<sequence>MDYFERLKTQIRKSSASSSPMRSKADIDKAPVVSRAVAEQGKKPVTSEKHDLPHITIADIKPQDVRGFLRLQPDLTFSSCWQLTAQDKVQGPDYLGSILSGYWRAAGRDSENKALMRSRLETILVAALASKKRESASAYGSLHLQFEKNLSLPWSYQNRAYVLEGRTDYSLWYGGQKKETNLLFFCASRRGNIGRYQALSSMAMLHHARKRAGRNDTVVYGIVTDTDEWRFLCIDKQSRYSGCIMTWDKGQQVDIISTIYKILNHAAALAQALEAPSLTEYRSVEDSSGLEWSD</sequence>
<protein>
    <submittedName>
        <fullName evidence="2">Uncharacterized protein</fullName>
    </submittedName>
</protein>
<evidence type="ECO:0000313" key="3">
    <source>
        <dbReference type="Proteomes" id="UP000710440"/>
    </source>
</evidence>
<dbReference type="AlphaFoldDB" id="A0A9P3F4W9"/>
<evidence type="ECO:0000256" key="1">
    <source>
        <dbReference type="SAM" id="MobiDB-lite"/>
    </source>
</evidence>
<dbReference type="Proteomes" id="UP000710440">
    <property type="component" value="Unassembled WGS sequence"/>
</dbReference>
<evidence type="ECO:0000313" key="2">
    <source>
        <dbReference type="EMBL" id="GIK05234.1"/>
    </source>
</evidence>
<feature type="compositionally biased region" description="Low complexity" evidence="1">
    <location>
        <begin position="13"/>
        <end position="22"/>
    </location>
</feature>
<feature type="region of interest" description="Disordered" evidence="1">
    <location>
        <begin position="13"/>
        <end position="48"/>
    </location>
</feature>
<dbReference type="OrthoDB" id="2103397at2759"/>
<keyword evidence="3" id="KW-1185">Reference proteome</keyword>
<dbReference type="EMBL" id="BOPL01000008">
    <property type="protein sequence ID" value="GIK05234.1"/>
    <property type="molecule type" value="Genomic_DNA"/>
</dbReference>
<name>A0A9P3F4W9_ASPVI</name>
<comment type="caution">
    <text evidence="2">The sequence shown here is derived from an EMBL/GenBank/DDBJ whole genome shotgun (WGS) entry which is preliminary data.</text>
</comment>
<dbReference type="RefSeq" id="XP_043128420.1">
    <property type="nucleotide sequence ID" value="XM_043272485.1"/>
</dbReference>
<proteinExistence type="predicted"/>
<reference evidence="2 3" key="1">
    <citation type="submission" date="2021-02" db="EMBL/GenBank/DDBJ databases">
        <title>Pan-genome distribution and transcriptional activeness of fungal secondary metabolism genes in Aspergillus section Fumigati.</title>
        <authorList>
            <person name="Takahashi H."/>
            <person name="Umemura M."/>
            <person name="Ninomiya A."/>
            <person name="Kusuya Y."/>
            <person name="Urayama S."/>
            <person name="Shimizu M."/>
            <person name="Watanabe A."/>
            <person name="Kamei K."/>
            <person name="Yaguchi T."/>
            <person name="Hagiwara D."/>
        </authorList>
    </citation>
    <scope>NUCLEOTIDE SEQUENCE [LARGE SCALE GENOMIC DNA]</scope>
    <source>
        <strain evidence="2 3">IFM 47045</strain>
    </source>
</reference>
<gene>
    <name evidence="2" type="ORF">Aspvir_009338</name>
</gene>
<dbReference type="GeneID" id="66937320"/>
<organism evidence="2 3">
    <name type="scientific">Aspergillus viridinutans</name>
    <dbReference type="NCBI Taxonomy" id="75553"/>
    <lineage>
        <taxon>Eukaryota</taxon>
        <taxon>Fungi</taxon>
        <taxon>Dikarya</taxon>
        <taxon>Ascomycota</taxon>
        <taxon>Pezizomycotina</taxon>
        <taxon>Eurotiomycetes</taxon>
        <taxon>Eurotiomycetidae</taxon>
        <taxon>Eurotiales</taxon>
        <taxon>Aspergillaceae</taxon>
        <taxon>Aspergillus</taxon>
        <taxon>Aspergillus subgen. Fumigati</taxon>
    </lineage>
</organism>
<accession>A0A9P3F4W9</accession>